<dbReference type="VEuPathDB" id="CryptoDB:Vbra_11294"/>
<dbReference type="InterPro" id="IPR002110">
    <property type="entry name" value="Ankyrin_rpt"/>
</dbReference>
<dbReference type="InterPro" id="IPR036770">
    <property type="entry name" value="Ankyrin_rpt-contain_sf"/>
</dbReference>
<dbReference type="InParanoid" id="A0A0G4ECC4"/>
<dbReference type="PROSITE" id="PS50297">
    <property type="entry name" value="ANK_REP_REGION"/>
    <property type="match status" value="1"/>
</dbReference>
<feature type="repeat" description="ANK" evidence="1">
    <location>
        <begin position="9"/>
        <end position="29"/>
    </location>
</feature>
<keyword evidence="1" id="KW-0040">ANK repeat</keyword>
<name>A0A0G4ECC4_VITBC</name>
<evidence type="ECO:0000256" key="2">
    <source>
        <dbReference type="SAM" id="MobiDB-lite"/>
    </source>
</evidence>
<proteinExistence type="predicted"/>
<dbReference type="Gene3D" id="1.25.40.20">
    <property type="entry name" value="Ankyrin repeat-containing domain"/>
    <property type="match status" value="1"/>
</dbReference>
<dbReference type="Proteomes" id="UP000041254">
    <property type="component" value="Unassembled WGS sequence"/>
</dbReference>
<gene>
    <name evidence="3" type="ORF">Vbra_11294</name>
</gene>
<dbReference type="EMBL" id="CDMY01000179">
    <property type="protein sequence ID" value="CEL93586.1"/>
    <property type="molecule type" value="Genomic_DNA"/>
</dbReference>
<accession>A0A0G4ECC4</accession>
<dbReference type="PROSITE" id="PS50088">
    <property type="entry name" value="ANK_REPEAT"/>
    <property type="match status" value="1"/>
</dbReference>
<organism evidence="3 4">
    <name type="scientific">Vitrella brassicaformis (strain CCMP3155)</name>
    <dbReference type="NCBI Taxonomy" id="1169540"/>
    <lineage>
        <taxon>Eukaryota</taxon>
        <taxon>Sar</taxon>
        <taxon>Alveolata</taxon>
        <taxon>Colpodellida</taxon>
        <taxon>Vitrellaceae</taxon>
        <taxon>Vitrella</taxon>
    </lineage>
</organism>
<evidence type="ECO:0000313" key="3">
    <source>
        <dbReference type="EMBL" id="CEL93586.1"/>
    </source>
</evidence>
<dbReference type="PRINTS" id="PR01415">
    <property type="entry name" value="ANKYRIN"/>
</dbReference>
<feature type="region of interest" description="Disordered" evidence="2">
    <location>
        <begin position="53"/>
        <end position="75"/>
    </location>
</feature>
<protein>
    <submittedName>
        <fullName evidence="3">Uncharacterized protein</fullName>
    </submittedName>
</protein>
<dbReference type="AlphaFoldDB" id="A0A0G4ECC4"/>
<dbReference type="OrthoDB" id="429841at2759"/>
<dbReference type="PhylomeDB" id="A0A0G4ECC4"/>
<reference evidence="3 4" key="1">
    <citation type="submission" date="2014-11" db="EMBL/GenBank/DDBJ databases">
        <authorList>
            <person name="Zhu J."/>
            <person name="Qi W."/>
            <person name="Song R."/>
        </authorList>
    </citation>
    <scope>NUCLEOTIDE SEQUENCE [LARGE SCALE GENOMIC DNA]</scope>
</reference>
<evidence type="ECO:0000313" key="4">
    <source>
        <dbReference type="Proteomes" id="UP000041254"/>
    </source>
</evidence>
<keyword evidence="4" id="KW-1185">Reference proteome</keyword>
<sequence>MTEGTVVHDGRTPLHIAAWKGSLKVADYLCRKLPADQIDRRDNNGQTPLATAARWHHDHTQRPQDPNTPEASKERCRGEIDKYKRIIHSLLRAGADISSIFTATERSRRQRQPVLTEHAAVLNELPTAVMSAVNAALRPQREMADALTEALHNATAQQLKTAFPSFDPSRPSVPPPPLPPHVDPEPSWQDDYMPFANQDMSAIAWRVASSFVNPSVLEQSPRPVQNVTEVGRRVNTAMARFVEAAASLHVVGNKEVVGGTTNVGGQVVRAPQLECFVVGGVGGRKMELREVVQRAILDEAAKWGLVGQIDNGFRKDVSAVEWGAVGWVDKGRDGRETFRPLRMA</sequence>
<evidence type="ECO:0000256" key="1">
    <source>
        <dbReference type="PROSITE-ProRule" id="PRU00023"/>
    </source>
</evidence>
<dbReference type="SMART" id="SM00248">
    <property type="entry name" value="ANK"/>
    <property type="match status" value="2"/>
</dbReference>
<dbReference type="Pfam" id="PF12796">
    <property type="entry name" value="Ank_2"/>
    <property type="match status" value="1"/>
</dbReference>
<dbReference type="SUPFAM" id="SSF48403">
    <property type="entry name" value="Ankyrin repeat"/>
    <property type="match status" value="1"/>
</dbReference>